<dbReference type="EMBL" id="JAEHHL010000001">
    <property type="protein sequence ID" value="MBK0398215.1"/>
    <property type="molecule type" value="Genomic_DNA"/>
</dbReference>
<dbReference type="InterPro" id="IPR027467">
    <property type="entry name" value="MopterinOxRdtase_cofactor_BS"/>
</dbReference>
<evidence type="ECO:0000313" key="12">
    <source>
        <dbReference type="EMBL" id="MBK0398215.1"/>
    </source>
</evidence>
<dbReference type="GO" id="GO:0045333">
    <property type="term" value="P:cellular respiration"/>
    <property type="evidence" value="ECO:0007669"/>
    <property type="project" value="UniProtKB-ARBA"/>
</dbReference>
<dbReference type="CDD" id="cd02754">
    <property type="entry name" value="MopB_Nitrate-R-NapA-like"/>
    <property type="match status" value="1"/>
</dbReference>
<dbReference type="AlphaFoldDB" id="A0A8J7M4X3"/>
<dbReference type="SMART" id="SM00926">
    <property type="entry name" value="Molybdop_Fe4S4"/>
    <property type="match status" value="1"/>
</dbReference>
<dbReference type="InterPro" id="IPR050123">
    <property type="entry name" value="Prok_molybdopt-oxidoreductase"/>
</dbReference>
<dbReference type="InterPro" id="IPR006963">
    <property type="entry name" value="Mopterin_OxRdtase_4Fe-4S_dom"/>
</dbReference>
<dbReference type="SUPFAM" id="SSF53706">
    <property type="entry name" value="Formate dehydrogenase/DMSO reductase, domains 1-3"/>
    <property type="match status" value="1"/>
</dbReference>
<evidence type="ECO:0000259" key="11">
    <source>
        <dbReference type="PROSITE" id="PS51669"/>
    </source>
</evidence>
<evidence type="ECO:0000256" key="4">
    <source>
        <dbReference type="ARBA" id="ARBA00022485"/>
    </source>
</evidence>
<comment type="similarity">
    <text evidence="3">Belongs to the prokaryotic molybdopterin-containing oxidoreductase family. NasA/NapA/NarB subfamily.</text>
</comment>
<proteinExistence type="inferred from homology"/>
<keyword evidence="8" id="KW-0408">Iron</keyword>
<keyword evidence="9" id="KW-0411">Iron-sulfur</keyword>
<evidence type="ECO:0000256" key="1">
    <source>
        <dbReference type="ARBA" id="ARBA00001942"/>
    </source>
</evidence>
<reference evidence="12" key="1">
    <citation type="submission" date="2020-12" db="EMBL/GenBank/DDBJ databases">
        <title>Bacterial taxonomy.</title>
        <authorList>
            <person name="Pan X."/>
        </authorList>
    </citation>
    <scope>NUCLEOTIDE SEQUENCE</scope>
    <source>
        <strain evidence="12">M0105</strain>
    </source>
</reference>
<dbReference type="GO" id="GO:0043546">
    <property type="term" value="F:molybdopterin cofactor binding"/>
    <property type="evidence" value="ECO:0007669"/>
    <property type="project" value="InterPro"/>
</dbReference>
<organism evidence="12 13">
    <name type="scientific">Thermohalobaculum xanthum</name>
    <dbReference type="NCBI Taxonomy" id="2753746"/>
    <lineage>
        <taxon>Bacteria</taxon>
        <taxon>Pseudomonadati</taxon>
        <taxon>Pseudomonadota</taxon>
        <taxon>Alphaproteobacteria</taxon>
        <taxon>Rhodobacterales</taxon>
        <taxon>Paracoccaceae</taxon>
        <taxon>Thermohalobaculum</taxon>
    </lineage>
</organism>
<dbReference type="InterPro" id="IPR006656">
    <property type="entry name" value="Mopterin_OxRdtase"/>
</dbReference>
<dbReference type="GO" id="GO:0016020">
    <property type="term" value="C:membrane"/>
    <property type="evidence" value="ECO:0007669"/>
    <property type="project" value="TreeGrafter"/>
</dbReference>
<dbReference type="PANTHER" id="PTHR43105:SF9">
    <property type="entry name" value="NADPH-FE(3+) OXIDOREDUCTASE SUBUNIT ALPHA"/>
    <property type="match status" value="1"/>
</dbReference>
<dbReference type="GO" id="GO:0016491">
    <property type="term" value="F:oxidoreductase activity"/>
    <property type="evidence" value="ECO:0007669"/>
    <property type="project" value="UniProtKB-KW"/>
</dbReference>
<dbReference type="Gene3D" id="2.40.40.20">
    <property type="match status" value="1"/>
</dbReference>
<evidence type="ECO:0000256" key="7">
    <source>
        <dbReference type="ARBA" id="ARBA00023002"/>
    </source>
</evidence>
<evidence type="ECO:0000256" key="10">
    <source>
        <dbReference type="ARBA" id="ARBA00023063"/>
    </source>
</evidence>
<dbReference type="PROSITE" id="PS51669">
    <property type="entry name" value="4FE4S_MOW_BIS_MGD"/>
    <property type="match status" value="1"/>
</dbReference>
<dbReference type="PANTHER" id="PTHR43105">
    <property type="entry name" value="RESPIRATORY NITRATE REDUCTASE"/>
    <property type="match status" value="1"/>
</dbReference>
<dbReference type="Gene3D" id="1.10.10.1100">
    <property type="entry name" value="BFD-like [2Fe-2S]-binding domain"/>
    <property type="match status" value="1"/>
</dbReference>
<keyword evidence="6" id="KW-0479">Metal-binding</keyword>
<evidence type="ECO:0000256" key="9">
    <source>
        <dbReference type="ARBA" id="ARBA00023014"/>
    </source>
</evidence>
<dbReference type="Pfam" id="PF04324">
    <property type="entry name" value="Fer2_BFD"/>
    <property type="match status" value="1"/>
</dbReference>
<protein>
    <submittedName>
        <fullName evidence="12">Molybdopterin-dependent oxidoreductase</fullName>
    </submittedName>
</protein>
<dbReference type="GO" id="GO:0042128">
    <property type="term" value="P:nitrate assimilation"/>
    <property type="evidence" value="ECO:0007669"/>
    <property type="project" value="UniProtKB-KW"/>
</dbReference>
<keyword evidence="7" id="KW-0560">Oxidoreductase</keyword>
<dbReference type="Proteomes" id="UP000655420">
    <property type="component" value="Unassembled WGS sequence"/>
</dbReference>
<keyword evidence="10" id="KW-0534">Nitrate assimilation</keyword>
<dbReference type="InterPro" id="IPR041854">
    <property type="entry name" value="BFD-like_2Fe2S-bd_dom_sf"/>
</dbReference>
<sequence length="890" mass="93456">MADGQTGARSDQAVVRTACPYCGVGCGVLATPDGKGGARVTGDPGHPSNFGRLCSKGAALGETLDLEGRLLHPLIGGRRSGWDEAIGLVAEKFDEAIRLHGPDSVAIYASGQLLTEDYYVANKLMKGFIGSANIDTNSRLCMASSVAGHRRAFGADIVPGTYEDLEEADLVVLVGSNLAWCHPVLFQRLSAAKEARPGLTVVNIDPRHTATSELADLELCLRPGSDVALFNGLLNAIEADGAIDADYVATHVAGLPEALGSARRMTPAEVARLTGLTEDELARFYSLWVRNERVVTVYSQGVNQSSAGTDKVNAILNCHLATGRIGRPGAGPFSVTGQPNAMGGREVGGLANMLACHLEIEDDAHRAVVQAFWHSPRICAGPGLKAVDLFRACADGRIKALWIMSTNPAVSLPEADSVRAAIAACPFVVVSDIMAETDTTAVADVVLPAAGWGEKSGTVTNSERRISRQRAFLAPPGEARPDWKIVCDVARRMGWGDAFAYESPAAILREHAALSGVAAGLGRGFDISGLAGLTDDAYEALTPVQWPISAAAAGGRFFATGGFYHPDGLARMIAVEQGPEATPCTAALPLRLNTGRVRDHWHTMTRTAKSPRLSRHMAEPFVEMHPEDAAAAGIAPAGLALVESPHGRLVARAVVTKRTRRGNVFVPMHWTAQWASRGRAGALVRAVTDPVSGQPDLKASAVRVSPFAVGWHGFAMAARPFTPATAYWARARLDGAWQAELADAEAPEDWTAFARDLFGVSGGETVSVVDHARGTARIAIVEHGRVAGALFAAPGPVEVARAHVRDAVRGGATAAEILAGRPGAARKDPGAIVCACFDIGANTILEAIEMQGLVDVAHIGRALRAGTNCGSCLPELRALIARVRPALAAE</sequence>
<comment type="caution">
    <text evidence="12">The sequence shown here is derived from an EMBL/GenBank/DDBJ whole genome shotgun (WGS) entry which is preliminary data.</text>
</comment>
<dbReference type="RefSeq" id="WP_200607062.1">
    <property type="nucleotide sequence ID" value="NZ_JAEHHL010000001.1"/>
</dbReference>
<keyword evidence="13" id="KW-1185">Reference proteome</keyword>
<dbReference type="GO" id="GO:0046872">
    <property type="term" value="F:metal ion binding"/>
    <property type="evidence" value="ECO:0007669"/>
    <property type="project" value="UniProtKB-KW"/>
</dbReference>
<dbReference type="InterPro" id="IPR007419">
    <property type="entry name" value="BFD-like_2Fe2S-bd_dom"/>
</dbReference>
<dbReference type="SUPFAM" id="SSF50692">
    <property type="entry name" value="ADC-like"/>
    <property type="match status" value="1"/>
</dbReference>
<dbReference type="CDD" id="cd02791">
    <property type="entry name" value="MopB_CT_Nitrate-R-NapA-like"/>
    <property type="match status" value="1"/>
</dbReference>
<evidence type="ECO:0000256" key="6">
    <source>
        <dbReference type="ARBA" id="ARBA00022723"/>
    </source>
</evidence>
<evidence type="ECO:0000256" key="5">
    <source>
        <dbReference type="ARBA" id="ARBA00022505"/>
    </source>
</evidence>
<feature type="domain" description="4Fe-4S Mo/W bis-MGD-type" evidence="11">
    <location>
        <begin position="12"/>
        <end position="68"/>
    </location>
</feature>
<evidence type="ECO:0000313" key="13">
    <source>
        <dbReference type="Proteomes" id="UP000655420"/>
    </source>
</evidence>
<comment type="cofactor">
    <cofactor evidence="1">
        <name>Mo-bis(molybdopterin guanine dinucleotide)</name>
        <dbReference type="ChEBI" id="CHEBI:60539"/>
    </cofactor>
</comment>
<comment type="cofactor">
    <cofactor evidence="2">
        <name>[4Fe-4S] cluster</name>
        <dbReference type="ChEBI" id="CHEBI:49883"/>
    </cofactor>
</comment>
<evidence type="ECO:0000256" key="2">
    <source>
        <dbReference type="ARBA" id="ARBA00001966"/>
    </source>
</evidence>
<dbReference type="InterPro" id="IPR009010">
    <property type="entry name" value="Asp_de-COase-like_dom_sf"/>
</dbReference>
<gene>
    <name evidence="12" type="ORF">H0I76_03355</name>
</gene>
<dbReference type="Pfam" id="PF00384">
    <property type="entry name" value="Molybdopterin"/>
    <property type="match status" value="1"/>
</dbReference>
<dbReference type="GO" id="GO:0051539">
    <property type="term" value="F:4 iron, 4 sulfur cluster binding"/>
    <property type="evidence" value="ECO:0007669"/>
    <property type="project" value="UniProtKB-KW"/>
</dbReference>
<dbReference type="InterPro" id="IPR006657">
    <property type="entry name" value="MoPterin_dinucl-bd_dom"/>
</dbReference>
<dbReference type="Gene3D" id="3.40.228.10">
    <property type="entry name" value="Dimethylsulfoxide Reductase, domain 2"/>
    <property type="match status" value="1"/>
</dbReference>
<name>A0A8J7M4X3_9RHOB</name>
<dbReference type="Pfam" id="PF04879">
    <property type="entry name" value="Molybdop_Fe4S4"/>
    <property type="match status" value="1"/>
</dbReference>
<dbReference type="Pfam" id="PF01568">
    <property type="entry name" value="Molydop_binding"/>
    <property type="match status" value="1"/>
</dbReference>
<evidence type="ECO:0000256" key="8">
    <source>
        <dbReference type="ARBA" id="ARBA00023004"/>
    </source>
</evidence>
<dbReference type="GO" id="GO:1990204">
    <property type="term" value="C:oxidoreductase complex"/>
    <property type="evidence" value="ECO:0007669"/>
    <property type="project" value="UniProtKB-ARBA"/>
</dbReference>
<evidence type="ECO:0000256" key="3">
    <source>
        <dbReference type="ARBA" id="ARBA00008747"/>
    </source>
</evidence>
<dbReference type="InterPro" id="IPR041957">
    <property type="entry name" value="CT_Nitrate-R-NapA-like"/>
</dbReference>
<dbReference type="PROSITE" id="PS00551">
    <property type="entry name" value="MOLYBDOPTERIN_PROK_1"/>
    <property type="match status" value="1"/>
</dbReference>
<accession>A0A8J7M4X3</accession>
<dbReference type="Gene3D" id="2.20.25.90">
    <property type="entry name" value="ADC-like domains"/>
    <property type="match status" value="1"/>
</dbReference>
<dbReference type="Gene3D" id="3.40.50.740">
    <property type="match status" value="1"/>
</dbReference>
<keyword evidence="4" id="KW-0004">4Fe-4S</keyword>
<keyword evidence="5" id="KW-0500">Molybdenum</keyword>